<comment type="similarity">
    <text evidence="5">Belongs to the class I-like SAM-binding methyltransferase superfamily. RsmB/NOP family.</text>
</comment>
<organism evidence="7">
    <name type="scientific">Trepomonas sp. PC1</name>
    <dbReference type="NCBI Taxonomy" id="1076344"/>
    <lineage>
        <taxon>Eukaryota</taxon>
        <taxon>Metamonada</taxon>
        <taxon>Diplomonadida</taxon>
        <taxon>Hexamitidae</taxon>
        <taxon>Hexamitinae</taxon>
        <taxon>Trepomonas</taxon>
    </lineage>
</organism>
<feature type="binding site" evidence="5">
    <location>
        <position position="78"/>
    </location>
    <ligand>
        <name>S-adenosyl-L-methionine</name>
        <dbReference type="ChEBI" id="CHEBI:59789"/>
    </ligand>
</feature>
<protein>
    <submittedName>
        <fullName evidence="7">tRNA/rRNA cytosine-C5-methylase</fullName>
    </submittedName>
</protein>
<dbReference type="AlphaFoldDB" id="A0A146K8P1"/>
<evidence type="ECO:0000256" key="4">
    <source>
        <dbReference type="ARBA" id="ARBA00022884"/>
    </source>
</evidence>
<dbReference type="EMBL" id="GDID01004767">
    <property type="protein sequence ID" value="JAP91839.1"/>
    <property type="molecule type" value="Transcribed_RNA"/>
</dbReference>
<feature type="binding site" evidence="5">
    <location>
        <begin position="16"/>
        <end position="22"/>
    </location>
    <ligand>
        <name>S-adenosyl-L-methionine</name>
        <dbReference type="ChEBI" id="CHEBI:59789"/>
    </ligand>
</feature>
<keyword evidence="4 5" id="KW-0694">RNA-binding</keyword>
<evidence type="ECO:0000256" key="5">
    <source>
        <dbReference type="PROSITE-ProRule" id="PRU01023"/>
    </source>
</evidence>
<reference evidence="7" key="1">
    <citation type="submission" date="2015-07" db="EMBL/GenBank/DDBJ databases">
        <title>Adaptation to a free-living lifestyle via gene acquisitions in the diplomonad Trepomonas sp. PC1.</title>
        <authorList>
            <person name="Xu F."/>
            <person name="Jerlstrom-Hultqvist J."/>
            <person name="Kolisko M."/>
            <person name="Simpson A.G.B."/>
            <person name="Roger A.J."/>
            <person name="Svard S.G."/>
            <person name="Andersson J.O."/>
        </authorList>
    </citation>
    <scope>NUCLEOTIDE SEQUENCE</scope>
    <source>
        <strain evidence="7">PC1</strain>
    </source>
</reference>
<dbReference type="CDD" id="cd02440">
    <property type="entry name" value="AdoMet_MTases"/>
    <property type="match status" value="1"/>
</dbReference>
<sequence>QLLTTKSPKPRLLDLCAAPGSKSLQAAEHFSVVANELDRKRFQILQKRANGLFQCVNGDAFKLLETLRKREFDFILLDPSCSSSGNTNEDERFGALFTIKKRNLDKLTTFYQQLLFKTLEYAWKTEVKYVSYSTCSVFDEENEDIVEAA</sequence>
<dbReference type="Pfam" id="PF01189">
    <property type="entry name" value="Methyltr_RsmB-F"/>
    <property type="match status" value="1"/>
</dbReference>
<gene>
    <name evidence="7" type="ORF">TPC1_16417</name>
</gene>
<evidence type="ECO:0000256" key="3">
    <source>
        <dbReference type="ARBA" id="ARBA00022691"/>
    </source>
</evidence>
<keyword evidence="1 5" id="KW-0489">Methyltransferase</keyword>
<evidence type="ECO:0000256" key="2">
    <source>
        <dbReference type="ARBA" id="ARBA00022679"/>
    </source>
</evidence>
<keyword evidence="2 5" id="KW-0808">Transferase</keyword>
<accession>A0A146K8P1</accession>
<dbReference type="InterPro" id="IPR049560">
    <property type="entry name" value="MeTrfase_RsmB-F_NOP2_cat"/>
</dbReference>
<dbReference type="PROSITE" id="PS51686">
    <property type="entry name" value="SAM_MT_RSMB_NOP"/>
    <property type="match status" value="1"/>
</dbReference>
<dbReference type="InterPro" id="IPR029063">
    <property type="entry name" value="SAM-dependent_MTases_sf"/>
</dbReference>
<dbReference type="GO" id="GO:0008173">
    <property type="term" value="F:RNA methyltransferase activity"/>
    <property type="evidence" value="ECO:0007669"/>
    <property type="project" value="InterPro"/>
</dbReference>
<feature type="non-terminal residue" evidence="7">
    <location>
        <position position="149"/>
    </location>
</feature>
<dbReference type="GO" id="GO:0005730">
    <property type="term" value="C:nucleolus"/>
    <property type="evidence" value="ECO:0007669"/>
    <property type="project" value="TreeGrafter"/>
</dbReference>
<evidence type="ECO:0000313" key="7">
    <source>
        <dbReference type="EMBL" id="JAP91839.1"/>
    </source>
</evidence>
<feature type="non-terminal residue" evidence="7">
    <location>
        <position position="1"/>
    </location>
</feature>
<evidence type="ECO:0000256" key="1">
    <source>
        <dbReference type="ARBA" id="ARBA00022603"/>
    </source>
</evidence>
<dbReference type="InterPro" id="IPR001678">
    <property type="entry name" value="MeTrfase_RsmB-F_NOP2_dom"/>
</dbReference>
<dbReference type="Gene3D" id="3.40.50.150">
    <property type="entry name" value="Vaccinia Virus protein VP39"/>
    <property type="match status" value="1"/>
</dbReference>
<dbReference type="PANTHER" id="PTHR22807:SF4">
    <property type="entry name" value="28S RRNA (CYTOSINE-C(5))-METHYLTRANSFERASE"/>
    <property type="match status" value="1"/>
</dbReference>
<dbReference type="PRINTS" id="PR02008">
    <property type="entry name" value="RCMTFAMILY"/>
</dbReference>
<dbReference type="SUPFAM" id="SSF53335">
    <property type="entry name" value="S-adenosyl-L-methionine-dependent methyltransferases"/>
    <property type="match status" value="1"/>
</dbReference>
<feature type="binding site" evidence="5">
    <location>
        <position position="36"/>
    </location>
    <ligand>
        <name>S-adenosyl-L-methionine</name>
        <dbReference type="ChEBI" id="CHEBI:59789"/>
    </ligand>
</feature>
<feature type="domain" description="SAM-dependent MTase RsmB/NOP-type" evidence="6">
    <location>
        <begin position="1"/>
        <end position="149"/>
    </location>
</feature>
<dbReference type="GO" id="GO:0070475">
    <property type="term" value="P:rRNA base methylation"/>
    <property type="evidence" value="ECO:0007669"/>
    <property type="project" value="TreeGrafter"/>
</dbReference>
<dbReference type="GO" id="GO:0003723">
    <property type="term" value="F:RNA binding"/>
    <property type="evidence" value="ECO:0007669"/>
    <property type="project" value="UniProtKB-UniRule"/>
</dbReference>
<comment type="caution">
    <text evidence="5">Lacks conserved residue(s) required for the propagation of feature annotation.</text>
</comment>
<dbReference type="InterPro" id="IPR023267">
    <property type="entry name" value="RCMT"/>
</dbReference>
<proteinExistence type="inferred from homology"/>
<dbReference type="PANTHER" id="PTHR22807">
    <property type="entry name" value="NOP2 YEAST -RELATED NOL1/NOP2/FMU SUN DOMAIN-CONTAINING"/>
    <property type="match status" value="1"/>
</dbReference>
<evidence type="ECO:0000259" key="6">
    <source>
        <dbReference type="PROSITE" id="PS51686"/>
    </source>
</evidence>
<keyword evidence="3 5" id="KW-0949">S-adenosyl-L-methionine</keyword>
<feature type="active site" description="Nucleophile" evidence="5">
    <location>
        <position position="135"/>
    </location>
</feature>
<name>A0A146K8P1_9EUKA</name>